<dbReference type="WBParaSite" id="PDA_v2.g3653.t1">
    <property type="protein sequence ID" value="PDA_v2.g3653.t1"/>
    <property type="gene ID" value="PDA_v2.g3653"/>
</dbReference>
<keyword evidence="1" id="KW-0812">Transmembrane</keyword>
<sequence length="145" mass="16930">MFVQAVFRYYHIVRYTTIPSYKTWLLHLMIYAISGFITAPYAFNFWETRYNSALADIDPWKYETSLSSFRSQNLLVVPVFSFFVVWFNSTGIILGLLANDGIVLISMMVMQYIIVFNPLITIFTIRAYREVFFKRKGSAVVRATS</sequence>
<keyword evidence="2" id="KW-1185">Reference proteome</keyword>
<dbReference type="Proteomes" id="UP000887578">
    <property type="component" value="Unplaced"/>
</dbReference>
<organism evidence="2 3">
    <name type="scientific">Panagrolaimus davidi</name>
    <dbReference type="NCBI Taxonomy" id="227884"/>
    <lineage>
        <taxon>Eukaryota</taxon>
        <taxon>Metazoa</taxon>
        <taxon>Ecdysozoa</taxon>
        <taxon>Nematoda</taxon>
        <taxon>Chromadorea</taxon>
        <taxon>Rhabditida</taxon>
        <taxon>Tylenchina</taxon>
        <taxon>Panagrolaimomorpha</taxon>
        <taxon>Panagrolaimoidea</taxon>
        <taxon>Panagrolaimidae</taxon>
        <taxon>Panagrolaimus</taxon>
    </lineage>
</organism>
<protein>
    <submittedName>
        <fullName evidence="3">GtrA-like protein domain-containing protein</fullName>
    </submittedName>
</protein>
<keyword evidence="1" id="KW-0472">Membrane</keyword>
<reference evidence="3" key="1">
    <citation type="submission" date="2022-11" db="UniProtKB">
        <authorList>
            <consortium name="WormBaseParasite"/>
        </authorList>
    </citation>
    <scope>IDENTIFICATION</scope>
</reference>
<evidence type="ECO:0000256" key="1">
    <source>
        <dbReference type="SAM" id="Phobius"/>
    </source>
</evidence>
<feature type="transmembrane region" description="Helical" evidence="1">
    <location>
        <begin position="24"/>
        <end position="43"/>
    </location>
</feature>
<evidence type="ECO:0000313" key="2">
    <source>
        <dbReference type="Proteomes" id="UP000887578"/>
    </source>
</evidence>
<proteinExistence type="predicted"/>
<keyword evidence="1" id="KW-1133">Transmembrane helix</keyword>
<accession>A0A914QQ47</accession>
<name>A0A914QQ47_9BILA</name>
<dbReference type="AlphaFoldDB" id="A0A914QQ47"/>
<feature type="transmembrane region" description="Helical" evidence="1">
    <location>
        <begin position="102"/>
        <end position="125"/>
    </location>
</feature>
<evidence type="ECO:0000313" key="3">
    <source>
        <dbReference type="WBParaSite" id="PDA_v2.g3653.t1"/>
    </source>
</evidence>
<feature type="transmembrane region" description="Helical" evidence="1">
    <location>
        <begin position="74"/>
        <end position="96"/>
    </location>
</feature>